<reference evidence="2" key="1">
    <citation type="journal article" date="2024" name="Proc. Natl. Acad. Sci. U.S.A.">
        <title>Extraordinary preservation of gene collinearity over three hundred million years revealed in homosporous lycophytes.</title>
        <authorList>
            <person name="Li C."/>
            <person name="Wickell D."/>
            <person name="Kuo L.Y."/>
            <person name="Chen X."/>
            <person name="Nie B."/>
            <person name="Liao X."/>
            <person name="Peng D."/>
            <person name="Ji J."/>
            <person name="Jenkins J."/>
            <person name="Williams M."/>
            <person name="Shu S."/>
            <person name="Plott C."/>
            <person name="Barry K."/>
            <person name="Rajasekar S."/>
            <person name="Grimwood J."/>
            <person name="Han X."/>
            <person name="Sun S."/>
            <person name="Hou Z."/>
            <person name="He W."/>
            <person name="Dai G."/>
            <person name="Sun C."/>
            <person name="Schmutz J."/>
            <person name="Leebens-Mack J.H."/>
            <person name="Li F.W."/>
            <person name="Wang L."/>
        </authorList>
    </citation>
    <scope>NUCLEOTIDE SEQUENCE [LARGE SCALE GENOMIC DNA]</scope>
    <source>
        <strain evidence="2">cv. PW_Plant_1</strain>
    </source>
</reference>
<organism evidence="1 2">
    <name type="scientific">Diphasiastrum complanatum</name>
    <name type="common">Issler's clubmoss</name>
    <name type="synonym">Lycopodium complanatum</name>
    <dbReference type="NCBI Taxonomy" id="34168"/>
    <lineage>
        <taxon>Eukaryota</taxon>
        <taxon>Viridiplantae</taxon>
        <taxon>Streptophyta</taxon>
        <taxon>Embryophyta</taxon>
        <taxon>Tracheophyta</taxon>
        <taxon>Lycopodiopsida</taxon>
        <taxon>Lycopodiales</taxon>
        <taxon>Lycopodiaceae</taxon>
        <taxon>Lycopodioideae</taxon>
        <taxon>Diphasiastrum</taxon>
    </lineage>
</organism>
<gene>
    <name evidence="1" type="ORF">O6H91_16G031500</name>
</gene>
<accession>A0ACC2BBA0</accession>
<dbReference type="EMBL" id="CM055107">
    <property type="protein sequence ID" value="KAJ7527002.1"/>
    <property type="molecule type" value="Genomic_DNA"/>
</dbReference>
<evidence type="ECO:0000313" key="1">
    <source>
        <dbReference type="EMBL" id="KAJ7527002.1"/>
    </source>
</evidence>
<proteinExistence type="predicted"/>
<dbReference type="Proteomes" id="UP001162992">
    <property type="component" value="Chromosome 16"/>
</dbReference>
<keyword evidence="2" id="KW-1185">Reference proteome</keyword>
<protein>
    <submittedName>
        <fullName evidence="1">Uncharacterized protein</fullName>
    </submittedName>
</protein>
<sequence length="1128" mass="122157">MNKLLGPGLILDAKNSKDANTALLHWWSLLEKHSCSASKLHLKPRRFKKFLKALEHRLLKDRKRTKRKQVPTVDSPFTSPASVSTSVNASVDGMSVRGEAQVTRKAGTRGSPVKRKSTSRKPVTSAEVTRPPRQRRKVSDGSLSSAAIKRWEKAASAGVTLMAEAAEHLERAAAAEQLERLGAAEQHISLQTNQKPVSSCSPEGKTNQRSSDIKVCAKGVPSGPALKVVPVTRVDNSTKLVDSRMFESMIAVSGMDSNACNSLSVSLPPRTIALQSSLLPSPSCGSTFSSGGVMFVPIQACKGLVEMPSNTTMYRDSICSAEGGRSSENNSSKLKLQLFPIDEFTRKALEQDGLNPHLELTLKGRKSIASVLQHLITKWGKSSIATGELRLFPFSTQWNNVANCQSWCSKDVAISAADVHETIGSSLTFRLRYGWLSSRVLQTSTAVLQEPHTPSAVDSDLHASRPRFGNGSCTGPSESINMQCAKAGIPETCSNLAFSKEGSPVHLQKTDFCEIAEVQKEAPVSKEKVSAVPVACLANCTVSSLTLDPVNTTVDDKGYYHACSSLQEGTKEEILERAHVNEALSEDGHRPQQFFRSSVASNELAEVANGARTAFTDSQVASCSWLYEESNDGFAQHLWSNEEPSRSSGGVILPSEVDWVDSFTNISIGELLCDVPRADIATVKGDSPYSSGKTDHPPPSLDCFKAAQTQQFPTEPMLRSTQTQQQSNIWCAEDTCDAFSFQRLHSSVNPGLSDGHFVVDKESPNVTTLGAHNEASSMPVLWRQVESKPLCEKDVSELQMRETSNLPSRDVEGLGASQIMPLELYLADSLGALSMGINQQSEGLQGQDFFLNGDSSLGFSGLIGVLGQGSLDALLGLSNQAENSSLSRQEKHSSFMLCENSNKGELFENQRISMGRGKSSFQQSFFESENRDMKDYEGFDQKGVSFARGAENCVSPTKDVSPTTSGCLKSSFGMKAMLNTDFQARGFSDLECPSMKDTLDSEAYEKHGERTAQLQLPPNLTVPEFAVSFQNLEQEDLNSAEEQCNESRITTAIGTAQSAYSVVAKSHIRSIDSCNKSSSDLLIEEDILVSLKSSSELGSELSTVHPDRVESGSQVLVTAMACSQPPTS</sequence>
<comment type="caution">
    <text evidence="1">The sequence shown here is derived from an EMBL/GenBank/DDBJ whole genome shotgun (WGS) entry which is preliminary data.</text>
</comment>
<name>A0ACC2BBA0_DIPCM</name>
<evidence type="ECO:0000313" key="2">
    <source>
        <dbReference type="Proteomes" id="UP001162992"/>
    </source>
</evidence>